<evidence type="ECO:0000313" key="2">
    <source>
        <dbReference type="EMBL" id="OUC79619.1"/>
    </source>
</evidence>
<feature type="region of interest" description="Disordered" evidence="1">
    <location>
        <begin position="289"/>
        <end position="322"/>
    </location>
</feature>
<sequence length="322" mass="33467">MESLPDRSLSGRPVPGRREVERRQAALDPGRALVEMPFRVGFAVTGVVLSAAESAVTIARVTASSVQHELALAVGVDADELGSARTPLALLNQLSELLGPDRPFGRILANGGPLERLLNPGGVIDRLTASDGPLEKLTAKGGLLDQMADERGILIRLTAKDGPLDRLTRAGGVVDQFTENEGILERLTSEGGIVDKLTAPDGVLEKVTAAGGILDRLAADGGLLDQLVGEDGAVERAIAPGGPLDRITELTEVIGQLAPNLLAMQDTVHELAETVDLLNQTVAPLGGLAERLPKRLTRPPKGSGGNGNGDATPADSNGYPRA</sequence>
<name>A0A243QCY4_9ACTN</name>
<dbReference type="STRING" id="417102.CA982_06940"/>
<comment type="caution">
    <text evidence="2">The sequence shown here is derived from an EMBL/GenBank/DDBJ whole genome shotgun (WGS) entry which is preliminary data.</text>
</comment>
<dbReference type="AlphaFoldDB" id="A0A243QCY4"/>
<evidence type="ECO:0000256" key="1">
    <source>
        <dbReference type="SAM" id="MobiDB-lite"/>
    </source>
</evidence>
<reference evidence="2 3" key="1">
    <citation type="submission" date="2017-05" db="EMBL/GenBank/DDBJ databases">
        <title>Biotechnological potential of actinobacteria isolated from South African environments.</title>
        <authorList>
            <person name="Le Roes-Hill M."/>
            <person name="Prins A."/>
            <person name="Durrell K.A."/>
        </authorList>
    </citation>
    <scope>NUCLEOTIDE SEQUENCE [LARGE SCALE GENOMIC DNA]</scope>
    <source>
        <strain evidence="2">BS2</strain>
    </source>
</reference>
<evidence type="ECO:0000313" key="3">
    <source>
        <dbReference type="Proteomes" id="UP000194632"/>
    </source>
</evidence>
<organism evidence="2 3">
    <name type="scientific">Gordonia lacunae</name>
    <dbReference type="NCBI Taxonomy" id="417102"/>
    <lineage>
        <taxon>Bacteria</taxon>
        <taxon>Bacillati</taxon>
        <taxon>Actinomycetota</taxon>
        <taxon>Actinomycetes</taxon>
        <taxon>Mycobacteriales</taxon>
        <taxon>Gordoniaceae</taxon>
        <taxon>Gordonia</taxon>
    </lineage>
</organism>
<gene>
    <name evidence="2" type="ORF">CA982_06940</name>
</gene>
<proteinExistence type="predicted"/>
<protein>
    <submittedName>
        <fullName evidence="2">Uncharacterized protein</fullName>
    </submittedName>
</protein>
<dbReference type="EMBL" id="NGFO01000006">
    <property type="protein sequence ID" value="OUC79619.1"/>
    <property type="molecule type" value="Genomic_DNA"/>
</dbReference>
<keyword evidence="3" id="KW-1185">Reference proteome</keyword>
<dbReference type="RefSeq" id="WP_086534596.1">
    <property type="nucleotide sequence ID" value="NZ_NGFO01000006.1"/>
</dbReference>
<feature type="region of interest" description="Disordered" evidence="1">
    <location>
        <begin position="1"/>
        <end position="23"/>
    </location>
</feature>
<accession>A0A243QCY4</accession>
<dbReference type="Proteomes" id="UP000194632">
    <property type="component" value="Unassembled WGS sequence"/>
</dbReference>
<dbReference type="OrthoDB" id="4450321at2"/>